<dbReference type="KEGG" id="ble:BleG1_3942"/>
<comment type="catalytic activity">
    <reaction evidence="9">
        <text>all-trans-4,4'-diaponeurosporene + 2 AH2 + 2 O2 = 4,4'-diaponeurosporenal + 2 A + 3 H2O</text>
        <dbReference type="Rhea" id="RHEA:56104"/>
        <dbReference type="ChEBI" id="CHEBI:13193"/>
        <dbReference type="ChEBI" id="CHEBI:15377"/>
        <dbReference type="ChEBI" id="CHEBI:15379"/>
        <dbReference type="ChEBI" id="CHEBI:17499"/>
        <dbReference type="ChEBI" id="CHEBI:62743"/>
        <dbReference type="ChEBI" id="CHEBI:79065"/>
    </reaction>
</comment>
<dbReference type="SUPFAM" id="SSF51905">
    <property type="entry name" value="FAD/NAD(P)-binding domain"/>
    <property type="match status" value="1"/>
</dbReference>
<dbReference type="OrthoDB" id="9814556at2"/>
<evidence type="ECO:0000256" key="2">
    <source>
        <dbReference type="ARBA" id="ARBA00022746"/>
    </source>
</evidence>
<evidence type="ECO:0000313" key="13">
    <source>
        <dbReference type="Proteomes" id="UP000027142"/>
    </source>
</evidence>
<keyword evidence="2 10" id="KW-0125">Carotenoid biosynthesis</keyword>
<evidence type="ECO:0000256" key="4">
    <source>
        <dbReference type="ARBA" id="ARBA00037901"/>
    </source>
</evidence>
<dbReference type="RefSeq" id="WP_038484617.1">
    <property type="nucleotide sequence ID" value="NZ_CP003923.1"/>
</dbReference>
<dbReference type="PANTHER" id="PTHR43734">
    <property type="entry name" value="PHYTOENE DESATURASE"/>
    <property type="match status" value="1"/>
</dbReference>
<keyword evidence="3 10" id="KW-0560">Oxidoreductase</keyword>
<sequence length="503" mass="56334">MTKKRIVIVGGGLGGLSAAISLASQGHDVTVLEKNERIGGKCNIRSGEGYQFDTGPSILTMPWVLEALFNRAGRDVHDYMEIERVEPQWRTFFEDGVSIDLKGDLPDMLDEIKKVAPDDAAPFMNYLNYSAQMYELCMKSFYNKSISGLSELRKLHSLRELMAFDPMKTLNEGTERYIKDPHIKQFINFLVMYVGSSPYQAPAVLSQLAYVQFGLGNFYVKGGMYNIVRGMEQLLTELNVTIRTETPVKGIIQVDSVAKGVRLECGEEVHADIVVSNLEAIPTYRQLLKEHPQHKTQAKKLEKFEPSVSGLVLLLGLKREYPQLAHHNFFFSKDPEEEFKQIFEEKRPADDPTVYIGISSKSDPSQAPEGKENHFVLTHVPPLKEGETWEKYKTSYRETVISKLERNGLTTIREDIEFEMTFTPDDLQSLYGANGGSIYGVVANKKKNGGFKIPSKSELISQLYFVGGSTHPGGGVPMVTLSGQLTADLIAEELTIQQKTAVR</sequence>
<dbReference type="GO" id="GO:0016491">
    <property type="term" value="F:oxidoreductase activity"/>
    <property type="evidence" value="ECO:0007669"/>
    <property type="project" value="UniProtKB-KW"/>
</dbReference>
<protein>
    <recommendedName>
        <fullName evidence="6">4,4'-diaponeurosporene oxygenase</fullName>
    </recommendedName>
    <alternativeName>
        <fullName evidence="7">4,4'-diaponeurosporene oxidase</fullName>
    </alternativeName>
    <alternativeName>
        <fullName evidence="8">Carotenoid oxidase</fullName>
    </alternativeName>
</protein>
<evidence type="ECO:0000256" key="8">
    <source>
        <dbReference type="ARBA" id="ARBA00042619"/>
    </source>
</evidence>
<reference evidence="12 13" key="1">
    <citation type="journal article" date="2014" name="Gene">
        <title>A comparative genomic analysis of the alkalitolerant soil bacterium Bacillus lehensis G1.</title>
        <authorList>
            <person name="Noor Y.M."/>
            <person name="Samsulrizal N.H."/>
            <person name="Jema'on N.A."/>
            <person name="Low K.O."/>
            <person name="Ramli A.N."/>
            <person name="Alias N.I."/>
            <person name="Damis S.I."/>
            <person name="Fuzi S.F."/>
            <person name="Isa M.N."/>
            <person name="Murad A.M."/>
            <person name="Raih M.F."/>
            <person name="Bakar F.D."/>
            <person name="Najimudin N."/>
            <person name="Mahadi N.M."/>
            <person name="Illias R.M."/>
        </authorList>
    </citation>
    <scope>NUCLEOTIDE SEQUENCE [LARGE SCALE GENOMIC DNA]</scope>
    <source>
        <strain evidence="12 13">G1</strain>
    </source>
</reference>
<evidence type="ECO:0000256" key="9">
    <source>
        <dbReference type="ARBA" id="ARBA00048532"/>
    </source>
</evidence>
<dbReference type="GO" id="GO:0016117">
    <property type="term" value="P:carotenoid biosynthetic process"/>
    <property type="evidence" value="ECO:0007669"/>
    <property type="project" value="UniProtKB-KW"/>
</dbReference>
<evidence type="ECO:0000256" key="5">
    <source>
        <dbReference type="ARBA" id="ARBA00038194"/>
    </source>
</evidence>
<feature type="domain" description="Amine oxidase" evidence="11">
    <location>
        <begin position="13"/>
        <end position="490"/>
    </location>
</feature>
<evidence type="ECO:0000256" key="3">
    <source>
        <dbReference type="ARBA" id="ARBA00023002"/>
    </source>
</evidence>
<dbReference type="AlphaFoldDB" id="A0A060M8U6"/>
<evidence type="ECO:0000256" key="10">
    <source>
        <dbReference type="RuleBase" id="RU362075"/>
    </source>
</evidence>
<dbReference type="NCBIfam" id="TIGR02734">
    <property type="entry name" value="crtI_fam"/>
    <property type="match status" value="1"/>
</dbReference>
<evidence type="ECO:0000256" key="1">
    <source>
        <dbReference type="ARBA" id="ARBA00001974"/>
    </source>
</evidence>
<comment type="cofactor">
    <cofactor evidence="1">
        <name>FAD</name>
        <dbReference type="ChEBI" id="CHEBI:57692"/>
    </cofactor>
</comment>
<organism evidence="12 13">
    <name type="scientific">Shouchella lehensis G1</name>
    <dbReference type="NCBI Taxonomy" id="1246626"/>
    <lineage>
        <taxon>Bacteria</taxon>
        <taxon>Bacillati</taxon>
        <taxon>Bacillota</taxon>
        <taxon>Bacilli</taxon>
        <taxon>Bacillales</taxon>
        <taxon>Bacillaceae</taxon>
        <taxon>Shouchella</taxon>
    </lineage>
</organism>
<dbReference type="HOGENOM" id="CLU_019722_2_1_9"/>
<dbReference type="Gene3D" id="3.50.50.60">
    <property type="entry name" value="FAD/NAD(P)-binding domain"/>
    <property type="match status" value="3"/>
</dbReference>
<comment type="similarity">
    <text evidence="5">Belongs to the carotenoid/retinoid oxidoreductase family. CrtP subfamily.</text>
</comment>
<dbReference type="Pfam" id="PF01593">
    <property type="entry name" value="Amino_oxidase"/>
    <property type="match status" value="1"/>
</dbReference>
<dbReference type="Proteomes" id="UP000027142">
    <property type="component" value="Chromosome"/>
</dbReference>
<keyword evidence="13" id="KW-1185">Reference proteome</keyword>
<dbReference type="PATRIC" id="fig|1246626.3.peg.3940"/>
<evidence type="ECO:0000256" key="7">
    <source>
        <dbReference type="ARBA" id="ARBA00041900"/>
    </source>
</evidence>
<evidence type="ECO:0000313" key="12">
    <source>
        <dbReference type="EMBL" id="AIC96489.1"/>
    </source>
</evidence>
<dbReference type="eggNOG" id="COG1233">
    <property type="taxonomic scope" value="Bacteria"/>
</dbReference>
<name>A0A060M8U6_9BACI</name>
<gene>
    <name evidence="12" type="ORF">BleG1_3942</name>
</gene>
<evidence type="ECO:0000259" key="11">
    <source>
        <dbReference type="Pfam" id="PF01593"/>
    </source>
</evidence>
<dbReference type="InterPro" id="IPR002937">
    <property type="entry name" value="Amino_oxidase"/>
</dbReference>
<accession>A0A060M8U6</accession>
<dbReference type="InterPro" id="IPR014105">
    <property type="entry name" value="Carotenoid/retinoid_OxRdtase"/>
</dbReference>
<dbReference type="PANTHER" id="PTHR43734:SF7">
    <property type="entry name" value="4,4'-DIAPONEUROSPORENE OXYGENASE"/>
    <property type="match status" value="1"/>
</dbReference>
<evidence type="ECO:0000256" key="6">
    <source>
        <dbReference type="ARBA" id="ARBA00039159"/>
    </source>
</evidence>
<dbReference type="EMBL" id="CP003923">
    <property type="protein sequence ID" value="AIC96489.1"/>
    <property type="molecule type" value="Genomic_DNA"/>
</dbReference>
<comment type="pathway">
    <text evidence="4">Carotenoid biosynthesis; staphyloxanthin biosynthesis; staphyloxanthin from farnesyl diphosphate: step 3/5.</text>
</comment>
<proteinExistence type="inferred from homology"/>
<dbReference type="InterPro" id="IPR036188">
    <property type="entry name" value="FAD/NAD-bd_sf"/>
</dbReference>
<dbReference type="STRING" id="1246626.BleG1_3942"/>